<dbReference type="RefSeq" id="WP_057558095.1">
    <property type="nucleotide sequence ID" value="NZ_CABJBQ010000234.1"/>
</dbReference>
<sequence length="77" mass="9169">MDNLKSVEQKCGKELARPYINRQVYDDSYRPKVALRRGTLFPELYLIESNNYNDWLYANPMNRVKGKKEGEDNNEIR</sequence>
<dbReference type="InterPro" id="IPR020256">
    <property type="entry name" value="Spore_coat_CotJA"/>
</dbReference>
<dbReference type="EMBL" id="CDNY01000003">
    <property type="protein sequence ID" value="CEO33013.1"/>
    <property type="molecule type" value="Genomic_DNA"/>
</dbReference>
<organism evidence="1 2">
    <name type="scientific">Paraclostridium sordellii</name>
    <name type="common">Clostridium sordellii</name>
    <dbReference type="NCBI Taxonomy" id="1505"/>
    <lineage>
        <taxon>Bacteria</taxon>
        <taxon>Bacillati</taxon>
        <taxon>Bacillota</taxon>
        <taxon>Clostridia</taxon>
        <taxon>Peptostreptococcales</taxon>
        <taxon>Peptostreptococcaceae</taxon>
        <taxon>Paraclostridium</taxon>
    </lineage>
</organism>
<comment type="caution">
    <text evidence="1">The sequence shown here is derived from an EMBL/GenBank/DDBJ whole genome shotgun (WGS) entry which is preliminary data.</text>
</comment>
<dbReference type="Proteomes" id="UP000049685">
    <property type="component" value="Unassembled WGS sequence"/>
</dbReference>
<name>A0A9P1L0S9_PARSO</name>
<reference evidence="2" key="1">
    <citation type="submission" date="2015-01" db="EMBL/GenBank/DDBJ databases">
        <authorList>
            <person name="Aslett A.Martin."/>
            <person name="De Silva Nishadi"/>
        </authorList>
    </citation>
    <scope>NUCLEOTIDE SEQUENCE [LARGE SCALE GENOMIC DNA]</scope>
    <source>
        <strain evidence="2">UMC4404</strain>
    </source>
</reference>
<evidence type="ECO:0000313" key="2">
    <source>
        <dbReference type="Proteomes" id="UP000049685"/>
    </source>
</evidence>
<proteinExistence type="predicted"/>
<protein>
    <submittedName>
        <fullName evidence="1">Spore coat associated protein JA (CotJA)</fullName>
    </submittedName>
</protein>
<dbReference type="KEGG" id="psor:RSJ16_07745"/>
<dbReference type="AlphaFoldDB" id="A0A9P1L0S9"/>
<accession>A0A9P1L0S9</accession>
<dbReference type="Pfam" id="PF11007">
    <property type="entry name" value="CotJA"/>
    <property type="match status" value="1"/>
</dbReference>
<evidence type="ECO:0000313" key="1">
    <source>
        <dbReference type="EMBL" id="CEO33013.1"/>
    </source>
</evidence>
<gene>
    <name evidence="1" type="ORF">UMC4404_09931</name>
</gene>